<keyword evidence="1" id="KW-0812">Transmembrane</keyword>
<reference evidence="2" key="1">
    <citation type="submission" date="2021-09" db="EMBL/GenBank/DDBJ databases">
        <authorList>
            <consortium name="Pathogen Informatics"/>
        </authorList>
    </citation>
    <scope>NUCLEOTIDE SEQUENCE</scope>
    <source>
        <strain evidence="2">PvW1</strain>
    </source>
</reference>
<dbReference type="EMBL" id="CAJZCX010000005">
    <property type="protein sequence ID" value="CAG9475191.1"/>
    <property type="molecule type" value="Genomic_DNA"/>
</dbReference>
<proteinExistence type="predicted"/>
<accession>A0A8S4HDK1</accession>
<keyword evidence="1" id="KW-1133">Transmembrane helix</keyword>
<keyword evidence="1" id="KW-0472">Membrane</keyword>
<organism evidence="2 3">
    <name type="scientific">Plasmodium vivax</name>
    <name type="common">malaria parasite P. vivax</name>
    <dbReference type="NCBI Taxonomy" id="5855"/>
    <lineage>
        <taxon>Eukaryota</taxon>
        <taxon>Sar</taxon>
        <taxon>Alveolata</taxon>
        <taxon>Apicomplexa</taxon>
        <taxon>Aconoidasida</taxon>
        <taxon>Haemosporida</taxon>
        <taxon>Plasmodiidae</taxon>
        <taxon>Plasmodium</taxon>
        <taxon>Plasmodium (Plasmodium)</taxon>
    </lineage>
</organism>
<comment type="caution">
    <text evidence="2">The sequence shown here is derived from an EMBL/GenBank/DDBJ whole genome shotgun (WGS) entry which is preliminary data.</text>
</comment>
<name>A0A8S4HDK1_PLAVI</name>
<evidence type="ECO:0000256" key="1">
    <source>
        <dbReference type="SAM" id="Phobius"/>
    </source>
</evidence>
<dbReference type="Pfam" id="PF05795">
    <property type="entry name" value="Plasmodium_Vir"/>
    <property type="match status" value="4"/>
</dbReference>
<evidence type="ECO:0000313" key="3">
    <source>
        <dbReference type="Proteomes" id="UP000779233"/>
    </source>
</evidence>
<dbReference type="InterPro" id="IPR008780">
    <property type="entry name" value="Plasmodium_Vir"/>
</dbReference>
<dbReference type="AlphaFoldDB" id="A0A8S4HDK1"/>
<protein>
    <submittedName>
        <fullName evidence="2">(malaria parasite P. vivax) hypothetical protein</fullName>
    </submittedName>
</protein>
<sequence>MSEDTITENEPKSKLHHLYDQFDNTEESSNSNKLCEVKNDKLGVQLQAKPDSKNKITKLCRQMKYIIENFNQFCSESSDPNCQYSCKSFIYWLYGKINEGNYNIFYIHWIYNKLQIFLEKFFLEKDKKYTFFRYYSRVFDLEELQNKKLLYDFFEYYDNIKNMLKRKSSNLKEYCQYINYIFEIHKRIQQQYNLTSFSSYRNELEKFQKKINKEELNLLKNHCIDDHKNPLFSIDNITTYELSEKHRKGLKHTHEYNIFEDLSKYQKMKENSDLKTYSVQECTKCCNTLNKEGTSEDNKIKSLCESFITYALNLYNDSKINSLSRSKYITYLNYWLNMELRNEKKTVKNFMHFLDHHLKEWSDEHTVYNELKDKLFDMDNDLYEEMNILHNLYNNYNNLDDAIKGRKSCEGHSENCAKFFNKGIDTYNKTKTSKFYKELANFWIKYNKIKSKKNECKDNKILDLIQGNSLIKYVENITSEKATHTCKAIKGYNINVFPQRIHRYENILEKLTAHAQYKKLDDASVDDSICAKYCEIPNSLEENEKKVNLLLAKHSTNLKTLSNILTDKSSDDHCSYLLYWTYDKMLRIFNKSTDITQYHSIINKLNDAMIKINIELESDKSCPYLIGRNINEWEKEKDMHDYFKNHQKISECTTENNGNCNQYCDYLNYINDLYMNYINVCCTCYTNPTSDCIDMCPNYFKCKKDYYPPDLIYKLGCPNTNTNPTKSADEVFANLIIDSDVIRKTNMPYLGTFTKLLSDPFNAIMLQGIASIGVFFIFFLFYKFTPLRSLMHKKKRQKNINTNNSHVEPRKKLIYNTESSQKKANNKRIRVAYHSTN</sequence>
<evidence type="ECO:0000313" key="2">
    <source>
        <dbReference type="EMBL" id="CAG9475191.1"/>
    </source>
</evidence>
<gene>
    <name evidence="2" type="ORF">PVW1_100058900</name>
</gene>
<feature type="transmembrane region" description="Helical" evidence="1">
    <location>
        <begin position="764"/>
        <end position="785"/>
    </location>
</feature>
<dbReference type="Proteomes" id="UP000779233">
    <property type="component" value="Unassembled WGS sequence"/>
</dbReference>
<dbReference type="VEuPathDB" id="PlasmoDB:PVPAM_100041400"/>